<keyword evidence="4" id="KW-1185">Reference proteome</keyword>
<dbReference type="NCBIfam" id="TIGR00254">
    <property type="entry name" value="GGDEF"/>
    <property type="match status" value="1"/>
</dbReference>
<dbReference type="InterPro" id="IPR029787">
    <property type="entry name" value="Nucleotide_cyclase"/>
</dbReference>
<dbReference type="CDD" id="cd01949">
    <property type="entry name" value="GGDEF"/>
    <property type="match status" value="1"/>
</dbReference>
<feature type="domain" description="GGDEF" evidence="2">
    <location>
        <begin position="122"/>
        <end position="254"/>
    </location>
</feature>
<dbReference type="PANTHER" id="PTHR44757:SF2">
    <property type="entry name" value="BIOFILM ARCHITECTURE MAINTENANCE PROTEIN MBAA"/>
    <property type="match status" value="1"/>
</dbReference>
<evidence type="ECO:0000259" key="1">
    <source>
        <dbReference type="PROSITE" id="PS50883"/>
    </source>
</evidence>
<dbReference type="Gene3D" id="3.20.20.450">
    <property type="entry name" value="EAL domain"/>
    <property type="match status" value="1"/>
</dbReference>
<dbReference type="InterPro" id="IPR000160">
    <property type="entry name" value="GGDEF_dom"/>
</dbReference>
<proteinExistence type="predicted"/>
<dbReference type="SMART" id="SM00052">
    <property type="entry name" value="EAL"/>
    <property type="match status" value="1"/>
</dbReference>
<evidence type="ECO:0000313" key="4">
    <source>
        <dbReference type="Proteomes" id="UP000249299"/>
    </source>
</evidence>
<reference evidence="3 4" key="1">
    <citation type="submission" date="2017-07" db="EMBL/GenBank/DDBJ databases">
        <title>Draft Genome Sequences of Select Purple Nonsulfur Bacteria.</title>
        <authorList>
            <person name="Lasarre B."/>
            <person name="Mckinlay J.B."/>
        </authorList>
    </citation>
    <scope>NUCLEOTIDE SEQUENCE [LARGE SCALE GENOMIC DNA]</scope>
    <source>
        <strain evidence="3 4">DSM 11290</strain>
    </source>
</reference>
<dbReference type="SUPFAM" id="SSF141868">
    <property type="entry name" value="EAL domain-like"/>
    <property type="match status" value="1"/>
</dbReference>
<sequence length="522" mass="57541">MPRGTKALKQRAVTDALVLGVGAVVLWRVGHRLDIFESIVGFIESHESWELDELVVALIALGLAGFIYSARRLADLRYEYGRRMRAEADARWSAQHDALTGLPNRRFLEERFRELSEPPNQRSFALLLIDLNGFKRINDLRGHDVGDRLLETVAERLVETIPNGTVARYGGDEFMALLPGKNRDQAAEVADAVLKAFAVPAYIDGHPYRVGTAIGIAGYPCHTDQVEDLVRLADIAMYRAKTTLGDGAIVFNSSFLTDLHRTEEGEKALADAMRRGQIRPHYQPLIDLSDGHVIGCEALARWERDDGSFVPPGEFIPLAESMGVIDGLSFDLLRQACRDVISWDAPIFLSFNLSAVQFEDPSLALKILAILNETGVAPTRLELEITESVFVHNEATTLAVIDQLRQLGIRIALDDFGTGYSSLSRLANLSIDRVKIDHSFVGRCLDDARSMSVVKAIVSLSRTLGLSVTAEGIETQPQYARLKKIGCNVGQGFLFGKALPAADFHRLLQDASARPLLASRRA</sequence>
<dbReference type="EMBL" id="NPEV01000050">
    <property type="protein sequence ID" value="RAI25316.1"/>
    <property type="molecule type" value="Genomic_DNA"/>
</dbReference>
<dbReference type="Pfam" id="PF00990">
    <property type="entry name" value="GGDEF"/>
    <property type="match status" value="1"/>
</dbReference>
<comment type="caution">
    <text evidence="3">The sequence shown here is derived from an EMBL/GenBank/DDBJ whole genome shotgun (WGS) entry which is preliminary data.</text>
</comment>
<dbReference type="OrthoDB" id="9814202at2"/>
<dbReference type="AlphaFoldDB" id="A0A327JHY0"/>
<evidence type="ECO:0000259" key="2">
    <source>
        <dbReference type="PROSITE" id="PS50887"/>
    </source>
</evidence>
<evidence type="ECO:0008006" key="5">
    <source>
        <dbReference type="Google" id="ProtNLM"/>
    </source>
</evidence>
<dbReference type="InterPro" id="IPR052155">
    <property type="entry name" value="Biofilm_reg_signaling"/>
</dbReference>
<dbReference type="PROSITE" id="PS50887">
    <property type="entry name" value="GGDEF"/>
    <property type="match status" value="1"/>
</dbReference>
<name>A0A327JHY0_9HYPH</name>
<gene>
    <name evidence="3" type="ORF">CH339_18645</name>
</gene>
<feature type="domain" description="EAL" evidence="1">
    <location>
        <begin position="262"/>
        <end position="512"/>
    </location>
</feature>
<dbReference type="Gene3D" id="3.30.70.270">
    <property type="match status" value="1"/>
</dbReference>
<dbReference type="Pfam" id="PF00563">
    <property type="entry name" value="EAL"/>
    <property type="match status" value="1"/>
</dbReference>
<dbReference type="InterPro" id="IPR043128">
    <property type="entry name" value="Rev_trsase/Diguanyl_cyclase"/>
</dbReference>
<accession>A0A327JHY0</accession>
<dbReference type="SUPFAM" id="SSF55073">
    <property type="entry name" value="Nucleotide cyclase"/>
    <property type="match status" value="1"/>
</dbReference>
<dbReference type="InterPro" id="IPR035919">
    <property type="entry name" value="EAL_sf"/>
</dbReference>
<dbReference type="PROSITE" id="PS50883">
    <property type="entry name" value="EAL"/>
    <property type="match status" value="1"/>
</dbReference>
<protein>
    <recommendedName>
        <fullName evidence="5">GGDEF-domain containing protein</fullName>
    </recommendedName>
</protein>
<organism evidence="3 4">
    <name type="scientific">Rhodobium orientis</name>
    <dbReference type="NCBI Taxonomy" id="34017"/>
    <lineage>
        <taxon>Bacteria</taxon>
        <taxon>Pseudomonadati</taxon>
        <taxon>Pseudomonadota</taxon>
        <taxon>Alphaproteobacteria</taxon>
        <taxon>Hyphomicrobiales</taxon>
        <taxon>Rhodobiaceae</taxon>
        <taxon>Rhodobium</taxon>
    </lineage>
</organism>
<dbReference type="InterPro" id="IPR001633">
    <property type="entry name" value="EAL_dom"/>
</dbReference>
<dbReference type="SMART" id="SM00267">
    <property type="entry name" value="GGDEF"/>
    <property type="match status" value="1"/>
</dbReference>
<dbReference type="PANTHER" id="PTHR44757">
    <property type="entry name" value="DIGUANYLATE CYCLASE DGCP"/>
    <property type="match status" value="1"/>
</dbReference>
<evidence type="ECO:0000313" key="3">
    <source>
        <dbReference type="EMBL" id="RAI25316.1"/>
    </source>
</evidence>
<dbReference type="CDD" id="cd01948">
    <property type="entry name" value="EAL"/>
    <property type="match status" value="1"/>
</dbReference>
<dbReference type="Proteomes" id="UP000249299">
    <property type="component" value="Unassembled WGS sequence"/>
</dbReference>